<dbReference type="EMBL" id="JASVDS010000002">
    <property type="protein sequence ID" value="MDL5031777.1"/>
    <property type="molecule type" value="Genomic_DNA"/>
</dbReference>
<feature type="domain" description="FAD dependent oxidoreductase" evidence="2">
    <location>
        <begin position="5"/>
        <end position="351"/>
    </location>
</feature>
<dbReference type="GO" id="GO:0016491">
    <property type="term" value="F:oxidoreductase activity"/>
    <property type="evidence" value="ECO:0007669"/>
    <property type="project" value="UniProtKB-KW"/>
</dbReference>
<evidence type="ECO:0000313" key="4">
    <source>
        <dbReference type="Proteomes" id="UP001238603"/>
    </source>
</evidence>
<protein>
    <submittedName>
        <fullName evidence="3">FAD-binding oxidoreductase</fullName>
        <ecNumber evidence="3">1.-.-.-</ecNumber>
    </submittedName>
</protein>
<keyword evidence="4" id="KW-1185">Reference proteome</keyword>
<dbReference type="Gene3D" id="3.50.50.60">
    <property type="entry name" value="FAD/NAD(P)-binding domain"/>
    <property type="match status" value="1"/>
</dbReference>
<proteinExistence type="predicted"/>
<dbReference type="InterPro" id="IPR006076">
    <property type="entry name" value="FAD-dep_OxRdtase"/>
</dbReference>
<gene>
    <name evidence="3" type="ORF">QRD43_07635</name>
</gene>
<reference evidence="3 4" key="1">
    <citation type="submission" date="2023-06" db="EMBL/GenBank/DDBJ databases">
        <title>Pelomonas sp. APW6 16S ribosomal RNA gene genome sequencing and assembly.</title>
        <authorList>
            <person name="Woo H."/>
        </authorList>
    </citation>
    <scope>NUCLEOTIDE SEQUENCE [LARGE SCALE GENOMIC DNA]</scope>
    <source>
        <strain evidence="3 4">APW6</strain>
    </source>
</reference>
<evidence type="ECO:0000256" key="1">
    <source>
        <dbReference type="ARBA" id="ARBA00023002"/>
    </source>
</evidence>
<evidence type="ECO:0000313" key="3">
    <source>
        <dbReference type="EMBL" id="MDL5031777.1"/>
    </source>
</evidence>
<keyword evidence="1 3" id="KW-0560">Oxidoreductase</keyword>
<dbReference type="SUPFAM" id="SSF51905">
    <property type="entry name" value="FAD/NAD(P)-binding domain"/>
    <property type="match status" value="1"/>
</dbReference>
<comment type="caution">
    <text evidence="3">The sequence shown here is derived from an EMBL/GenBank/DDBJ whole genome shotgun (WGS) entry which is preliminary data.</text>
</comment>
<dbReference type="Pfam" id="PF01266">
    <property type="entry name" value="DAO"/>
    <property type="match status" value="1"/>
</dbReference>
<organism evidence="3 4">
    <name type="scientific">Roseateles subflavus</name>
    <dbReference type="NCBI Taxonomy" id="3053353"/>
    <lineage>
        <taxon>Bacteria</taxon>
        <taxon>Pseudomonadati</taxon>
        <taxon>Pseudomonadota</taxon>
        <taxon>Betaproteobacteria</taxon>
        <taxon>Burkholderiales</taxon>
        <taxon>Sphaerotilaceae</taxon>
        <taxon>Roseateles</taxon>
    </lineage>
</organism>
<evidence type="ECO:0000259" key="2">
    <source>
        <dbReference type="Pfam" id="PF01266"/>
    </source>
</evidence>
<dbReference type="Proteomes" id="UP001238603">
    <property type="component" value="Unassembled WGS sequence"/>
</dbReference>
<accession>A0ABT7LG06</accession>
<dbReference type="Gene3D" id="3.30.9.10">
    <property type="entry name" value="D-Amino Acid Oxidase, subunit A, domain 2"/>
    <property type="match status" value="1"/>
</dbReference>
<name>A0ABT7LG06_9BURK</name>
<dbReference type="PANTHER" id="PTHR13847:SF287">
    <property type="entry name" value="FAD-DEPENDENT OXIDOREDUCTASE DOMAIN-CONTAINING PROTEIN 1"/>
    <property type="match status" value="1"/>
</dbReference>
<dbReference type="PANTHER" id="PTHR13847">
    <property type="entry name" value="SARCOSINE DEHYDROGENASE-RELATED"/>
    <property type="match status" value="1"/>
</dbReference>
<dbReference type="InterPro" id="IPR036188">
    <property type="entry name" value="FAD/NAD-bd_sf"/>
</dbReference>
<sequence>MQDTLLIVGGGALGSAVAACLAERPDWRGRITVLERDPTYERASSARSAASIRQQFSTPLNIALSLHGLEVLRAAGPQAALVEQGYLYLIPPTGVAQQEALHAVQRAQGADVALLSPAELQRRFPWLATQDLALGSWGRSGEGWFDGWGLLQSLKQRAQAAGVRYVKDEAIRFETNGTGQITGVCTAGGDRLRADRLVLAGGAWSAPLAATAGIALPVSARRRSVYAFRTPEPAAGCPLVIDPSGLWFRPEGPGQFLCGGPPLGDDAPDLPLDPEADLFEERLWPALAERVPGFATLRQERSWAGYYEMNDIDHNGLVGPWPGQERLLMACGFSGHGLQHAPGIGRGLAEWIAAGRYETLDLSPLGADRLQRGEPYRELNVI</sequence>
<dbReference type="RefSeq" id="WP_285981891.1">
    <property type="nucleotide sequence ID" value="NZ_JASVDS010000002.1"/>
</dbReference>
<dbReference type="EC" id="1.-.-.-" evidence="3"/>